<dbReference type="EMBL" id="JAINDJ010000004">
    <property type="protein sequence ID" value="KAG9449269.1"/>
    <property type="molecule type" value="Genomic_DNA"/>
</dbReference>
<feature type="compositionally biased region" description="Basic and acidic residues" evidence="1">
    <location>
        <begin position="1"/>
        <end position="12"/>
    </location>
</feature>
<keyword evidence="3" id="KW-1185">Reference proteome</keyword>
<gene>
    <name evidence="2" type="ORF">H6P81_009234</name>
</gene>
<evidence type="ECO:0000256" key="1">
    <source>
        <dbReference type="SAM" id="MobiDB-lite"/>
    </source>
</evidence>
<evidence type="ECO:0000313" key="3">
    <source>
        <dbReference type="Proteomes" id="UP000825729"/>
    </source>
</evidence>
<sequence length="62" mass="7225">MSIKGEEVRKDQGGSGSSYSKPGMPWEVDERAEKFITEFRRKMSLQRERSLDDFQERLARSA</sequence>
<dbReference type="AlphaFoldDB" id="A0AAV7EKV1"/>
<dbReference type="InterPro" id="IPR008480">
    <property type="entry name" value="DUF761_pln"/>
</dbReference>
<accession>A0AAV7EKV1</accession>
<evidence type="ECO:0000313" key="2">
    <source>
        <dbReference type="EMBL" id="KAG9449269.1"/>
    </source>
</evidence>
<dbReference type="Proteomes" id="UP000825729">
    <property type="component" value="Unassembled WGS sequence"/>
</dbReference>
<comment type="caution">
    <text evidence="2">The sequence shown here is derived from an EMBL/GenBank/DDBJ whole genome shotgun (WGS) entry which is preliminary data.</text>
</comment>
<feature type="region of interest" description="Disordered" evidence="1">
    <location>
        <begin position="1"/>
        <end position="27"/>
    </location>
</feature>
<organism evidence="2 3">
    <name type="scientific">Aristolochia fimbriata</name>
    <name type="common">White veined hardy Dutchman's pipe vine</name>
    <dbReference type="NCBI Taxonomy" id="158543"/>
    <lineage>
        <taxon>Eukaryota</taxon>
        <taxon>Viridiplantae</taxon>
        <taxon>Streptophyta</taxon>
        <taxon>Embryophyta</taxon>
        <taxon>Tracheophyta</taxon>
        <taxon>Spermatophyta</taxon>
        <taxon>Magnoliopsida</taxon>
        <taxon>Magnoliidae</taxon>
        <taxon>Piperales</taxon>
        <taxon>Aristolochiaceae</taxon>
        <taxon>Aristolochia</taxon>
    </lineage>
</organism>
<protein>
    <submittedName>
        <fullName evidence="2">Uncharacterized protein</fullName>
    </submittedName>
</protein>
<reference evidence="2 3" key="1">
    <citation type="submission" date="2021-07" db="EMBL/GenBank/DDBJ databases">
        <title>The Aristolochia fimbriata genome: insights into angiosperm evolution, floral development and chemical biosynthesis.</title>
        <authorList>
            <person name="Jiao Y."/>
        </authorList>
    </citation>
    <scope>NUCLEOTIDE SEQUENCE [LARGE SCALE GENOMIC DNA]</scope>
    <source>
        <strain evidence="2">IBCAS-2021</strain>
        <tissue evidence="2">Leaf</tissue>
    </source>
</reference>
<proteinExistence type="predicted"/>
<dbReference type="Pfam" id="PF05553">
    <property type="entry name" value="DUF761"/>
    <property type="match status" value="1"/>
</dbReference>
<name>A0AAV7EKV1_ARIFI</name>